<dbReference type="GO" id="GO:0006515">
    <property type="term" value="P:protein quality control for misfolded or incompletely synthesized proteins"/>
    <property type="evidence" value="ECO:0007669"/>
    <property type="project" value="TreeGrafter"/>
</dbReference>
<dbReference type="PANTHER" id="PTHR10381:SF11">
    <property type="entry name" value="ATP-DEPENDENT CLP PROTEASE PROTEOLYTIC SUBUNIT, MITOCHONDRIAL"/>
    <property type="match status" value="1"/>
</dbReference>
<dbReference type="InterPro" id="IPR033135">
    <property type="entry name" value="ClpP_His_AS"/>
</dbReference>
<protein>
    <recommendedName>
        <fullName evidence="8">ATP-dependent Clp protease proteolytic subunit</fullName>
        <ecNumber evidence="7">3.4.21.92</ecNumber>
    </recommendedName>
</protein>
<dbReference type="AlphaFoldDB" id="A0A9E8ADT8"/>
<dbReference type="SUPFAM" id="SSF52096">
    <property type="entry name" value="ClpP/crotonase"/>
    <property type="match status" value="1"/>
</dbReference>
<keyword evidence="4 7" id="KW-0720">Serine protease</keyword>
<dbReference type="PROSITE" id="PS00381">
    <property type="entry name" value="CLP_PROTEASE_SER"/>
    <property type="match status" value="1"/>
</dbReference>
<sequence>MPIGVPRIIYCWGEELPAQWTDIYNFIFRRRMVFLMQYLDDELCNQICGLLINIHMEDRSKELEKKEMERSGVFKSSTKQSGPNKKEKKDAGNERQSSGAANQGATFLNKKQRSMEDLLNADEDLGIEEIDTLEQYTLQKITTEWLNWNAQFFDYSDEPYLFYLAELLSKESFGASNEAGMGIQTSQKGVVHKEISQLLQMLKTNSSFMNGKKSNGPSEVYSPFRTHANFAAGDYSLKELNTLSGKEKLLQMFNQYESKNGRSNHTKGPLSYSGEAGREKAIYKFLSQLSQKDFSRKLMSSSGSIANTGEALAAERSASLKAPGKLDNFTQFSEKALSQRNLRRDYSLENNFDTLVNGRFDESSDNMRSFSYLDPAMSGQNNDYSEFRSYYRKQTERALIEEESKKVFVIINSFGGSVGNGVTVHDALQFIKAGSLTLGLGVAASAASLALAGGTIGERYVTEGCHLMLHQPESSISGQASDIWIDSQEIMKIRLDVAEIYSLSTYRPRHKILRDLDRDFYLTASEAIHYGLADEIATNEVLSSILEQTNSVWSYHDTKQQRLLETRESSISGLDTQTQN</sequence>
<evidence type="ECO:0000256" key="8">
    <source>
        <dbReference type="RuleBase" id="RU003567"/>
    </source>
</evidence>
<feature type="compositionally biased region" description="Polar residues" evidence="9">
    <location>
        <begin position="94"/>
        <end position="106"/>
    </location>
</feature>
<feature type="active site" evidence="5">
    <location>
        <position position="445"/>
    </location>
</feature>
<feature type="compositionally biased region" description="Basic and acidic residues" evidence="9">
    <location>
        <begin position="84"/>
        <end position="93"/>
    </location>
</feature>
<dbReference type="Gene3D" id="3.90.226.10">
    <property type="entry name" value="2-enoyl-CoA Hydratase, Chain A, domain 1"/>
    <property type="match status" value="1"/>
</dbReference>
<evidence type="ECO:0000256" key="5">
    <source>
        <dbReference type="PROSITE-ProRule" id="PRU10085"/>
    </source>
</evidence>
<accession>A0A9E8ADT8</accession>
<evidence type="ECO:0000256" key="9">
    <source>
        <dbReference type="SAM" id="MobiDB-lite"/>
    </source>
</evidence>
<proteinExistence type="inferred from homology"/>
<feature type="region of interest" description="Disordered" evidence="9">
    <location>
        <begin position="64"/>
        <end position="106"/>
    </location>
</feature>
<dbReference type="GO" id="GO:0009536">
    <property type="term" value="C:plastid"/>
    <property type="evidence" value="ECO:0007669"/>
    <property type="project" value="UniProtKB-ARBA"/>
</dbReference>
<dbReference type="Pfam" id="PF00574">
    <property type="entry name" value="CLP_protease"/>
    <property type="match status" value="1"/>
</dbReference>
<dbReference type="InterPro" id="IPR018215">
    <property type="entry name" value="ClpP_Ser_AS"/>
</dbReference>
<dbReference type="CDD" id="cd07017">
    <property type="entry name" value="S14_ClpP_2"/>
    <property type="match status" value="1"/>
</dbReference>
<evidence type="ECO:0000256" key="3">
    <source>
        <dbReference type="ARBA" id="ARBA00022801"/>
    </source>
</evidence>
<geneLocation type="plastid" evidence="10"/>
<evidence type="ECO:0000256" key="6">
    <source>
        <dbReference type="PROSITE-ProRule" id="PRU10086"/>
    </source>
</evidence>
<keyword evidence="3 7" id="KW-0378">Hydrolase</keyword>
<dbReference type="EC" id="3.4.21.92" evidence="7"/>
<dbReference type="PANTHER" id="PTHR10381">
    <property type="entry name" value="ATP-DEPENDENT CLP PROTEASE PROTEOLYTIC SUBUNIT"/>
    <property type="match status" value="1"/>
</dbReference>
<keyword evidence="10" id="KW-0934">Plastid</keyword>
<dbReference type="InterPro" id="IPR001907">
    <property type="entry name" value="ClpP"/>
</dbReference>
<evidence type="ECO:0000256" key="2">
    <source>
        <dbReference type="ARBA" id="ARBA00022670"/>
    </source>
</evidence>
<keyword evidence="2 7" id="KW-0645">Protease</keyword>
<evidence type="ECO:0000313" key="10">
    <source>
        <dbReference type="EMBL" id="UZA61480.1"/>
    </source>
</evidence>
<feature type="active site" evidence="6">
    <location>
        <position position="470"/>
    </location>
</feature>
<dbReference type="PROSITE" id="PS00382">
    <property type="entry name" value="CLP_PROTEASE_HIS"/>
    <property type="match status" value="1"/>
</dbReference>
<dbReference type="GO" id="GO:0004176">
    <property type="term" value="F:ATP-dependent peptidase activity"/>
    <property type="evidence" value="ECO:0007669"/>
    <property type="project" value="InterPro"/>
</dbReference>
<name>A0A9E8ADT8_9CHLO</name>
<dbReference type="InterPro" id="IPR023562">
    <property type="entry name" value="ClpP/TepA"/>
</dbReference>
<gene>
    <name evidence="10" type="primary">clpP</name>
</gene>
<dbReference type="InterPro" id="IPR029045">
    <property type="entry name" value="ClpP/crotonase-like_dom_sf"/>
</dbReference>
<evidence type="ECO:0000256" key="7">
    <source>
        <dbReference type="RuleBase" id="RU000549"/>
    </source>
</evidence>
<reference evidence="10" key="1">
    <citation type="journal article" date="2022" name="Plant Direct">
        <title>The plastomes of Hyalomonas oviformis and Hyalogonium fusiforme evolved dissimilar architectures after the loss of photosynthesis.</title>
        <authorList>
            <person name="DeShaw A.E."/>
            <person name="Figueroa-Martinez F."/>
            <person name="Proschold T."/>
            <person name="Lorenz M."/>
            <person name="Nedelcu A.M."/>
            <person name="Smith D.R."/>
            <person name="Reyes-Prieto A."/>
        </authorList>
    </citation>
    <scope>NUCLEOTIDE SEQUENCE</scope>
    <source>
        <strain evidence="10">SAG 62-1c</strain>
    </source>
</reference>
<dbReference type="EMBL" id="OP597747">
    <property type="protein sequence ID" value="UZA61480.1"/>
    <property type="molecule type" value="Genomic_DNA"/>
</dbReference>
<organism evidence="10">
    <name type="scientific">Hyalogonium fusiforme</name>
    <dbReference type="NCBI Taxonomy" id="2926373"/>
    <lineage>
        <taxon>Eukaryota</taxon>
        <taxon>Viridiplantae</taxon>
        <taxon>Chlorophyta</taxon>
        <taxon>core chlorophytes</taxon>
        <taxon>Chlorophyceae</taxon>
        <taxon>CS clade</taxon>
        <taxon>Chlamydomonadales</taxon>
        <taxon>Haematococcaceae</taxon>
        <taxon>Hyalogonium</taxon>
    </lineage>
</organism>
<dbReference type="GO" id="GO:0009368">
    <property type="term" value="C:endopeptidase Clp complex"/>
    <property type="evidence" value="ECO:0007669"/>
    <property type="project" value="TreeGrafter"/>
</dbReference>
<evidence type="ECO:0000256" key="1">
    <source>
        <dbReference type="ARBA" id="ARBA00007039"/>
    </source>
</evidence>
<dbReference type="PRINTS" id="PR00127">
    <property type="entry name" value="CLPPROTEASEP"/>
</dbReference>
<dbReference type="GO" id="GO:0051117">
    <property type="term" value="F:ATPase binding"/>
    <property type="evidence" value="ECO:0007669"/>
    <property type="project" value="TreeGrafter"/>
</dbReference>
<feature type="compositionally biased region" description="Polar residues" evidence="9">
    <location>
        <begin position="74"/>
        <end position="83"/>
    </location>
</feature>
<comment type="similarity">
    <text evidence="1 8">Belongs to the peptidase S14 family.</text>
</comment>
<dbReference type="GO" id="GO:0004252">
    <property type="term" value="F:serine-type endopeptidase activity"/>
    <property type="evidence" value="ECO:0007669"/>
    <property type="project" value="UniProtKB-EC"/>
</dbReference>
<evidence type="ECO:0000256" key="4">
    <source>
        <dbReference type="ARBA" id="ARBA00022825"/>
    </source>
</evidence>